<evidence type="ECO:0000313" key="1">
    <source>
        <dbReference type="EMBL" id="EXU78539.1"/>
    </source>
</evidence>
<protein>
    <submittedName>
        <fullName evidence="1">Uncharacterized protein</fullName>
    </submittedName>
</protein>
<dbReference type="RefSeq" id="WP_043387426.1">
    <property type="nucleotide sequence ID" value="NZ_JBOK01000036.1"/>
</dbReference>
<name>A0A014MKC3_9BURK</name>
<evidence type="ECO:0000313" key="2">
    <source>
        <dbReference type="Proteomes" id="UP000020766"/>
    </source>
</evidence>
<dbReference type="Proteomes" id="UP000020766">
    <property type="component" value="Unassembled WGS sequence"/>
</dbReference>
<comment type="caution">
    <text evidence="1">The sequence shown here is derived from an EMBL/GenBank/DDBJ whole genome shotgun (WGS) entry which is preliminary data.</text>
</comment>
<gene>
    <name evidence="1" type="ORF">AX13_12305</name>
</gene>
<proteinExistence type="predicted"/>
<accession>A0A014MKC3</accession>
<organism evidence="1 2">
    <name type="scientific">Comamonas aquatica DA1877</name>
    <dbReference type="NCBI Taxonomy" id="1457173"/>
    <lineage>
        <taxon>Bacteria</taxon>
        <taxon>Pseudomonadati</taxon>
        <taxon>Pseudomonadota</taxon>
        <taxon>Betaproteobacteria</taxon>
        <taxon>Burkholderiales</taxon>
        <taxon>Comamonadaceae</taxon>
        <taxon>Comamonas</taxon>
    </lineage>
</organism>
<dbReference type="AlphaFoldDB" id="A0A014MKC3"/>
<dbReference type="EMBL" id="JBOK01000036">
    <property type="protein sequence ID" value="EXU78539.1"/>
    <property type="molecule type" value="Genomic_DNA"/>
</dbReference>
<dbReference type="STRING" id="225991.MA05_14180"/>
<keyword evidence="2" id="KW-1185">Reference proteome</keyword>
<dbReference type="PROSITE" id="PS51257">
    <property type="entry name" value="PROKAR_LIPOPROTEIN"/>
    <property type="match status" value="1"/>
</dbReference>
<reference evidence="1 2" key="1">
    <citation type="submission" date="2014-01" db="EMBL/GenBank/DDBJ databases">
        <title>Interspecies Systems Biology Uncovers Metabolites Affecting C. elegans Gene Expression and Life History Traits.</title>
        <authorList>
            <person name="Watson E."/>
            <person name="Macneil L.T."/>
            <person name="Ritter A.D."/>
            <person name="Yilmaz L.S."/>
            <person name="Rosebrock A.P."/>
            <person name="Caudy A.A."/>
            <person name="Walhout A.J."/>
        </authorList>
    </citation>
    <scope>NUCLEOTIDE SEQUENCE [LARGE SCALE GENOMIC DNA]</scope>
    <source>
        <strain evidence="1 2">DA1877</strain>
    </source>
</reference>
<sequence>MICFRRIVTQWGRWIASGLVVTLLFSQVALAMYACPKLDSDTHVASMQMAGIAMEDAASMSGMPDCHAMPGTMDGEAPQLCRAHCSGDGKPVPSLQGLDVQSLAAQAVWFAYMLPAVIESHAAAGQHVAYVPPDHRAGFPPIYLTLQVLRN</sequence>